<protein>
    <recommendedName>
        <fullName evidence="3">Heterokaryon incompatibility domain-containing protein</fullName>
    </recommendedName>
</protein>
<keyword evidence="2" id="KW-1185">Reference proteome</keyword>
<gene>
    <name evidence="1" type="ORF">CDV31_002989</name>
</gene>
<sequence length="212" mass="23673">MDLDHFTKETKGPRLHTCKYCQAIVIDITNVRGPVICTHRTPGKEAFNTATDNCAFFKFCIPIIKASVPNKDILATQSITEDIAGIATLAVRVRHRRSEKSDTLYFMAGWEIDGVDDDLGMHDEFFSLGPSRNISSMRFTEHPFHPVVNSEEAFRKSSSLLQECLASHDECPRPNHASPPSRLIDVGEDSQTIRLVSTANMDTPTWAALSYC</sequence>
<dbReference type="AlphaFoldDB" id="A0A428UVE1"/>
<evidence type="ECO:0008006" key="3">
    <source>
        <dbReference type="Google" id="ProtNLM"/>
    </source>
</evidence>
<dbReference type="Proteomes" id="UP000288429">
    <property type="component" value="Unassembled WGS sequence"/>
</dbReference>
<organism evidence="1 2">
    <name type="scientific">Fusarium ambrosium</name>
    <dbReference type="NCBI Taxonomy" id="131363"/>
    <lineage>
        <taxon>Eukaryota</taxon>
        <taxon>Fungi</taxon>
        <taxon>Dikarya</taxon>
        <taxon>Ascomycota</taxon>
        <taxon>Pezizomycotina</taxon>
        <taxon>Sordariomycetes</taxon>
        <taxon>Hypocreomycetidae</taxon>
        <taxon>Hypocreales</taxon>
        <taxon>Nectriaceae</taxon>
        <taxon>Fusarium</taxon>
        <taxon>Fusarium solani species complex</taxon>
    </lineage>
</organism>
<comment type="caution">
    <text evidence="1">The sequence shown here is derived from an EMBL/GenBank/DDBJ whole genome shotgun (WGS) entry which is preliminary data.</text>
</comment>
<evidence type="ECO:0000313" key="1">
    <source>
        <dbReference type="EMBL" id="RSM18263.1"/>
    </source>
</evidence>
<dbReference type="EMBL" id="NIZV01000024">
    <property type="protein sequence ID" value="RSM18263.1"/>
    <property type="molecule type" value="Genomic_DNA"/>
</dbReference>
<accession>A0A428UVE1</accession>
<proteinExistence type="predicted"/>
<reference evidence="1 2" key="1">
    <citation type="submission" date="2017-06" db="EMBL/GenBank/DDBJ databases">
        <title>Cmopartive genomic analysis of Ambrosia Fusariam Clade fungi.</title>
        <authorList>
            <person name="Stajich J.E."/>
            <person name="Carrillo J."/>
            <person name="Kijimoto T."/>
            <person name="Eskalen A."/>
            <person name="O'Donnell K."/>
            <person name="Kasson M."/>
        </authorList>
    </citation>
    <scope>NUCLEOTIDE SEQUENCE [LARGE SCALE GENOMIC DNA]</scope>
    <source>
        <strain evidence="1 2">NRRL 20438</strain>
    </source>
</reference>
<name>A0A428UVE1_9HYPO</name>
<evidence type="ECO:0000313" key="2">
    <source>
        <dbReference type="Proteomes" id="UP000288429"/>
    </source>
</evidence>